<keyword evidence="3" id="KW-0285">Flavoprotein</keyword>
<name>A0A0K0EED9_STRER</name>
<dbReference type="FunFam" id="3.50.50.60:FF:000034">
    <property type="entry name" value="sulfide:quinone oxidoreductase, mitochondrial"/>
    <property type="match status" value="1"/>
</dbReference>
<keyword evidence="8" id="KW-0496">Mitochondrion</keyword>
<evidence type="ECO:0000256" key="9">
    <source>
        <dbReference type="ARBA" id="ARBA00051038"/>
    </source>
</evidence>
<dbReference type="GO" id="GO:0048038">
    <property type="term" value="F:quinone binding"/>
    <property type="evidence" value="ECO:0007669"/>
    <property type="project" value="UniProtKB-KW"/>
</dbReference>
<evidence type="ECO:0000256" key="13">
    <source>
        <dbReference type="ARBA" id="ARBA00060891"/>
    </source>
</evidence>
<keyword evidence="6" id="KW-0809">Transit peptide</keyword>
<comment type="catalytic activity">
    <reaction evidence="10">
        <text>ubiquinone-10 + hydrogen sulfide + glutathione + H(+) = S-sulfanylglutathione + ubiquinol-10</text>
        <dbReference type="Rhea" id="RHEA:62608"/>
        <dbReference type="ChEBI" id="CHEBI:15378"/>
        <dbReference type="ChEBI" id="CHEBI:29919"/>
        <dbReference type="ChEBI" id="CHEBI:46245"/>
        <dbReference type="ChEBI" id="CHEBI:57925"/>
        <dbReference type="ChEBI" id="CHEBI:58905"/>
        <dbReference type="ChEBI" id="CHEBI:64183"/>
    </reaction>
    <physiologicalReaction direction="left-to-right" evidence="10">
        <dbReference type="Rhea" id="RHEA:62609"/>
    </physiologicalReaction>
</comment>
<dbReference type="InterPro" id="IPR015904">
    <property type="entry name" value="Sulphide_quinone_reductase"/>
</dbReference>
<organism evidence="19">
    <name type="scientific">Strongyloides stercoralis</name>
    <name type="common">Threadworm</name>
    <dbReference type="NCBI Taxonomy" id="6248"/>
    <lineage>
        <taxon>Eukaryota</taxon>
        <taxon>Metazoa</taxon>
        <taxon>Ecdysozoa</taxon>
        <taxon>Nematoda</taxon>
        <taxon>Chromadorea</taxon>
        <taxon>Rhabditida</taxon>
        <taxon>Tylenchina</taxon>
        <taxon>Panagrolaimomorpha</taxon>
        <taxon>Strongyloidoidea</taxon>
        <taxon>Strongyloididae</taxon>
        <taxon>Strongyloides</taxon>
    </lineage>
</organism>
<proteinExistence type="inferred from homology"/>
<comment type="subcellular location">
    <subcellularLocation>
        <location evidence="2">Mitochondrion</location>
    </subcellularLocation>
</comment>
<keyword evidence="7" id="KW-0560">Oxidoreductase</keyword>
<evidence type="ECO:0000256" key="10">
    <source>
        <dbReference type="ARBA" id="ARBA00052810"/>
    </source>
</evidence>
<evidence type="ECO:0000256" key="1">
    <source>
        <dbReference type="ARBA" id="ARBA00001974"/>
    </source>
</evidence>
<dbReference type="WBParaSite" id="TCONS_00009673.p1">
    <property type="protein sequence ID" value="TCONS_00009673.p1"/>
    <property type="gene ID" value="XLOC_007448"/>
</dbReference>
<dbReference type="PANTHER" id="PTHR10632:SF2">
    <property type="entry name" value="SULFIDE:QUINONE OXIDOREDUCTASE, MITOCHONDRIAL"/>
    <property type="match status" value="1"/>
</dbReference>
<evidence type="ECO:0000256" key="7">
    <source>
        <dbReference type="ARBA" id="ARBA00023002"/>
    </source>
</evidence>
<comment type="catalytic activity">
    <reaction evidence="11">
        <text>a quinone + hydrogen sulfide + glutathione + H(+) = S-sulfanylglutathione + a quinol</text>
        <dbReference type="Rhea" id="RHEA:55156"/>
        <dbReference type="ChEBI" id="CHEBI:15378"/>
        <dbReference type="ChEBI" id="CHEBI:24646"/>
        <dbReference type="ChEBI" id="CHEBI:29919"/>
        <dbReference type="ChEBI" id="CHEBI:57925"/>
        <dbReference type="ChEBI" id="CHEBI:58905"/>
        <dbReference type="ChEBI" id="CHEBI:132124"/>
        <dbReference type="EC" id="1.8.5.8"/>
    </reaction>
    <physiologicalReaction direction="left-to-right" evidence="11">
        <dbReference type="Rhea" id="RHEA:55157"/>
    </physiologicalReaction>
</comment>
<evidence type="ECO:0000256" key="14">
    <source>
        <dbReference type="ARBA" id="ARBA00066447"/>
    </source>
</evidence>
<dbReference type="InterPro" id="IPR023753">
    <property type="entry name" value="FAD/NAD-binding_dom"/>
</dbReference>
<evidence type="ECO:0000256" key="8">
    <source>
        <dbReference type="ARBA" id="ARBA00023128"/>
    </source>
</evidence>
<dbReference type="Gene3D" id="3.50.50.60">
    <property type="entry name" value="FAD/NAD(P)-binding domain"/>
    <property type="match status" value="2"/>
</dbReference>
<evidence type="ECO:0000256" key="4">
    <source>
        <dbReference type="ARBA" id="ARBA00022719"/>
    </source>
</evidence>
<keyword evidence="18" id="KW-1185">Reference proteome</keyword>
<dbReference type="Proteomes" id="UP000035681">
    <property type="component" value="Unplaced"/>
</dbReference>
<evidence type="ECO:0000259" key="17">
    <source>
        <dbReference type="Pfam" id="PF07992"/>
    </source>
</evidence>
<dbReference type="STRING" id="6248.A0A0K0EED9"/>
<dbReference type="EC" id="1.8.5.8" evidence="14"/>
<keyword evidence="5" id="KW-0274">FAD</keyword>
<keyword evidence="4" id="KW-0874">Quinone</keyword>
<dbReference type="InterPro" id="IPR036188">
    <property type="entry name" value="FAD/NAD-bd_sf"/>
</dbReference>
<evidence type="ECO:0000256" key="15">
    <source>
        <dbReference type="ARBA" id="ARBA00070160"/>
    </source>
</evidence>
<comment type="function">
    <text evidence="12">Catalyzes the oxidation of hydrogen sulfide with the help of a quinone, such as ubiquinone-10, giving rise to thiosulfate and ultimately to sulfane (molecular sulfur) atoms. Requires an additional electron acceptor; can use sulfite, sulfide or cyanide (in vitro). It is believed the in vivo electron acceptor is glutathione.</text>
</comment>
<dbReference type="Pfam" id="PF07992">
    <property type="entry name" value="Pyr_redox_2"/>
    <property type="match status" value="1"/>
</dbReference>
<dbReference type="AlphaFoldDB" id="A0A0K0EED9"/>
<evidence type="ECO:0000256" key="6">
    <source>
        <dbReference type="ARBA" id="ARBA00022946"/>
    </source>
</evidence>
<dbReference type="GO" id="GO:0070224">
    <property type="term" value="F:sulfide:quinone oxidoreductase activity"/>
    <property type="evidence" value="ECO:0007669"/>
    <property type="project" value="TreeGrafter"/>
</dbReference>
<evidence type="ECO:0000256" key="3">
    <source>
        <dbReference type="ARBA" id="ARBA00022630"/>
    </source>
</evidence>
<dbReference type="GO" id="GO:0005739">
    <property type="term" value="C:mitochondrion"/>
    <property type="evidence" value="ECO:0007669"/>
    <property type="project" value="UniProtKB-SubCell"/>
</dbReference>
<protein>
    <recommendedName>
        <fullName evidence="15">Sulfide:quinone oxidoreductase, mitochondrial</fullName>
        <ecNumber evidence="14">1.8.5.8</ecNumber>
    </recommendedName>
    <alternativeName>
        <fullName evidence="16">Sulfide quinone oxidoreductase</fullName>
    </alternativeName>
</protein>
<dbReference type="SUPFAM" id="SSF51905">
    <property type="entry name" value="FAD/NAD(P)-binding domain"/>
    <property type="match status" value="2"/>
</dbReference>
<comment type="similarity">
    <text evidence="13">Belongs to the SQRD family.</text>
</comment>
<comment type="cofactor">
    <cofactor evidence="1">
        <name>FAD</name>
        <dbReference type="ChEBI" id="CHEBI:57692"/>
    </cofactor>
</comment>
<dbReference type="GO" id="GO:0106436">
    <property type="term" value="F:glutathione-dependent sulfide quinone oxidoreductase activity"/>
    <property type="evidence" value="ECO:0007669"/>
    <property type="project" value="UniProtKB-EC"/>
</dbReference>
<reference evidence="19" key="1">
    <citation type="submission" date="2015-08" db="UniProtKB">
        <authorList>
            <consortium name="WormBaseParasite"/>
        </authorList>
    </citation>
    <scope>IDENTIFICATION</scope>
</reference>
<evidence type="ECO:0000256" key="2">
    <source>
        <dbReference type="ARBA" id="ARBA00004173"/>
    </source>
</evidence>
<evidence type="ECO:0000256" key="5">
    <source>
        <dbReference type="ARBA" id="ARBA00022827"/>
    </source>
</evidence>
<dbReference type="PANTHER" id="PTHR10632">
    <property type="entry name" value="SULFIDE:QUINONE OXIDOREDUCTASE"/>
    <property type="match status" value="1"/>
</dbReference>
<accession>A0A0K0EED9</accession>
<evidence type="ECO:0000256" key="16">
    <source>
        <dbReference type="ARBA" id="ARBA00082958"/>
    </source>
</evidence>
<evidence type="ECO:0000256" key="12">
    <source>
        <dbReference type="ARBA" id="ARBA00059167"/>
    </source>
</evidence>
<evidence type="ECO:0000313" key="18">
    <source>
        <dbReference type="Proteomes" id="UP000035681"/>
    </source>
</evidence>
<dbReference type="WBParaSite" id="SSTP_0000785100.1">
    <property type="protein sequence ID" value="SSTP_0000785100.1"/>
    <property type="gene ID" value="SSTP_0000785100"/>
</dbReference>
<evidence type="ECO:0000313" key="19">
    <source>
        <dbReference type="WBParaSite" id="SSTP_0000785100.1"/>
    </source>
</evidence>
<sequence>MKLTKVLSNSTQHFKLVVLGGGTSGLCVGSHFSKTLSQGSVAIIEPKKKHYYQPGFTLVGSGLGNLSSYTRDEGSLIPKNVKWIQEEASELKPDKNLIEISNGDKISYDYLVVATGCQTRYDKVEGLEEGLNKDTNIVSIYLPHLAEKTFQKMKQFKEGKALFTYPNTPVKCAGAPQKICYLFEDYQRKNGRRSNTEVIYNTTLPKIFGVEKYAKALMKHVDERGIILNTRRNLTKVDPLTNKATFELLNDDGTLSGKFVEEEFSYLHVGAPCSPQNVMLKCAKNSDGFVDSNGWLNVDKFTLQSTKYQNVFGIGDATNTPNAKTAAAISSQFKVLKDNLADVMNGKKSDKHYTGYGSCPLLINYNQGILAEFDYNGPVETLPIDQSIPSYLNFALKVHLMPSLYWNGLVKGFWEGPCTIRKLLHLGMC</sequence>
<comment type="catalytic activity">
    <reaction evidence="9">
        <text>ubiquinone-10 + hydrogen sulfide + sulfite + 2 H(+) = ubiquinol-10 + thiosulfate</text>
        <dbReference type="Rhea" id="RHEA:38359"/>
        <dbReference type="ChEBI" id="CHEBI:15378"/>
        <dbReference type="ChEBI" id="CHEBI:17359"/>
        <dbReference type="ChEBI" id="CHEBI:29919"/>
        <dbReference type="ChEBI" id="CHEBI:33542"/>
        <dbReference type="ChEBI" id="CHEBI:46245"/>
        <dbReference type="ChEBI" id="CHEBI:64183"/>
    </reaction>
    <physiologicalReaction direction="left-to-right" evidence="9">
        <dbReference type="Rhea" id="RHEA:38360"/>
    </physiologicalReaction>
</comment>
<dbReference type="GO" id="GO:0070221">
    <property type="term" value="P:sulfide oxidation, using sulfide:quinone oxidoreductase"/>
    <property type="evidence" value="ECO:0007669"/>
    <property type="project" value="TreeGrafter"/>
</dbReference>
<feature type="domain" description="FAD/NAD(P)-binding" evidence="17">
    <location>
        <begin position="14"/>
        <end position="133"/>
    </location>
</feature>
<evidence type="ECO:0000256" key="11">
    <source>
        <dbReference type="ARBA" id="ARBA00052986"/>
    </source>
</evidence>
<dbReference type="GO" id="GO:0071949">
    <property type="term" value="F:FAD binding"/>
    <property type="evidence" value="ECO:0007669"/>
    <property type="project" value="TreeGrafter"/>
</dbReference>